<dbReference type="SUPFAM" id="SSF52540">
    <property type="entry name" value="P-loop containing nucleoside triphosphate hydrolases"/>
    <property type="match status" value="1"/>
</dbReference>
<dbReference type="Proteomes" id="UP001369958">
    <property type="component" value="Chromosome"/>
</dbReference>
<reference evidence="1 2" key="1">
    <citation type="submission" date="2024-02" db="EMBL/GenBank/DDBJ databases">
        <title>Complete genome sequence of Pelagibacterium nitratireducens ZH15.</title>
        <authorList>
            <person name="Zhao L.H."/>
        </authorList>
    </citation>
    <scope>NUCLEOTIDE SEQUENCE [LARGE SCALE GENOMIC DNA]</scope>
    <source>
        <strain evidence="1 2">ZH15</strain>
    </source>
</reference>
<sequence length="243" mass="27944">MKLSLSKFAASKFYGIFNINSQAVPFIILTRSRTGSSFLVETLSMHPNIIARGEVFRKSRIISPSIIMDFIWKRHSRNIRAAGFKIFYYHPNDGENEAIWTKIAKKKGLKIIHLTRENYLSLAASREFASHTSSFHNYSQPGEKTLVSIEADIPSAIENLNQAEEFKEKRLDQLENSEMIEVSYEYFTENYQECMKTIYDFLGVKAIYSDVKIRSSGINDYRSVIKNYDALKKSIEDAGYNAD</sequence>
<dbReference type="EMBL" id="CP146275">
    <property type="protein sequence ID" value="WWT33340.1"/>
    <property type="molecule type" value="Genomic_DNA"/>
</dbReference>
<evidence type="ECO:0000313" key="2">
    <source>
        <dbReference type="Proteomes" id="UP001369958"/>
    </source>
</evidence>
<dbReference type="Gene3D" id="3.40.50.300">
    <property type="entry name" value="P-loop containing nucleotide triphosphate hydrolases"/>
    <property type="match status" value="1"/>
</dbReference>
<gene>
    <name evidence="1" type="ORF">V6617_02420</name>
</gene>
<protein>
    <recommendedName>
        <fullName evidence="3">Sulphotransferase Stf0 domain-containing protein</fullName>
    </recommendedName>
</protein>
<evidence type="ECO:0000313" key="1">
    <source>
        <dbReference type="EMBL" id="WWT33340.1"/>
    </source>
</evidence>
<proteinExistence type="predicted"/>
<organism evidence="1 2">
    <name type="scientific">Pelagibacterium nitratireducens</name>
    <dbReference type="NCBI Taxonomy" id="1046114"/>
    <lineage>
        <taxon>Bacteria</taxon>
        <taxon>Pseudomonadati</taxon>
        <taxon>Pseudomonadota</taxon>
        <taxon>Alphaproteobacteria</taxon>
        <taxon>Hyphomicrobiales</taxon>
        <taxon>Devosiaceae</taxon>
        <taxon>Pelagibacterium</taxon>
    </lineage>
</organism>
<dbReference type="RefSeq" id="WP_338608856.1">
    <property type="nucleotide sequence ID" value="NZ_CP146275.1"/>
</dbReference>
<dbReference type="InterPro" id="IPR027417">
    <property type="entry name" value="P-loop_NTPase"/>
</dbReference>
<evidence type="ECO:0008006" key="3">
    <source>
        <dbReference type="Google" id="ProtNLM"/>
    </source>
</evidence>
<accession>A0ABZ2I750</accession>
<name>A0ABZ2I750_9HYPH</name>
<keyword evidence="2" id="KW-1185">Reference proteome</keyword>